<dbReference type="EMBL" id="MU274941">
    <property type="protein sequence ID" value="KAI0084570.1"/>
    <property type="molecule type" value="Genomic_DNA"/>
</dbReference>
<comment type="caution">
    <text evidence="1">The sequence shown here is derived from an EMBL/GenBank/DDBJ whole genome shotgun (WGS) entry which is preliminary data.</text>
</comment>
<proteinExistence type="predicted"/>
<evidence type="ECO:0000313" key="1">
    <source>
        <dbReference type="EMBL" id="KAI0084570.1"/>
    </source>
</evidence>
<name>A0ACB8TRF9_9APHY</name>
<protein>
    <submittedName>
        <fullName evidence="1">MFS transporter</fullName>
    </submittedName>
</protein>
<accession>A0ACB8TRF9</accession>
<evidence type="ECO:0000313" key="2">
    <source>
        <dbReference type="Proteomes" id="UP001055072"/>
    </source>
</evidence>
<keyword evidence="2" id="KW-1185">Reference proteome</keyword>
<sequence length="478" mass="53146">MTEAKSPSISSDTEKWIAGVNEPQPEQEVVFIVDKSEEKRLVRRIDIRFVPLSMFIYLLCFLDRSNIGNAKVLNSNTGDSLVQTLNISNQQYLTALMIFIISYTLFETPSNYMLKKFRPSRWIAALMIGWGIMTMVLGAAHSFASLVAIRFLLGAFEAGLFPGMIYCLTFWYKQDERALRAALIVACATLGGAFGGAIAYVVGYLNRVRGLQAWRWLFIIEGAPSCACALLVWLLYPDFPETASWLSSQERELAVNRIKGVSALGHAKITWNEAKETLLDWRLYLHYLALISISVPFSSVSLFVPTIVTGLGYQGLKAQLFTVPPYAIGFVVTVFVAWQSEKRGMRAYGSCVSLLIAGLSFLLQGALPSHAFKARYGLLCISVPFSFASNPILYSWLTANLHNTGALTLAVPLSVSIAEIGQIVGVYIYKASEAPGYHTGHFTNAAFLIEGAVVVMVLRQVYVRRKRRLVKGERKWQL</sequence>
<gene>
    <name evidence="1" type="ORF">BDY19DRAFT_987487</name>
</gene>
<dbReference type="Proteomes" id="UP001055072">
    <property type="component" value="Unassembled WGS sequence"/>
</dbReference>
<organism evidence="1 2">
    <name type="scientific">Irpex rosettiformis</name>
    <dbReference type="NCBI Taxonomy" id="378272"/>
    <lineage>
        <taxon>Eukaryota</taxon>
        <taxon>Fungi</taxon>
        <taxon>Dikarya</taxon>
        <taxon>Basidiomycota</taxon>
        <taxon>Agaricomycotina</taxon>
        <taxon>Agaricomycetes</taxon>
        <taxon>Polyporales</taxon>
        <taxon>Irpicaceae</taxon>
        <taxon>Irpex</taxon>
    </lineage>
</organism>
<reference evidence="1" key="1">
    <citation type="journal article" date="2021" name="Environ. Microbiol.">
        <title>Gene family expansions and transcriptome signatures uncover fungal adaptations to wood decay.</title>
        <authorList>
            <person name="Hage H."/>
            <person name="Miyauchi S."/>
            <person name="Viragh M."/>
            <person name="Drula E."/>
            <person name="Min B."/>
            <person name="Chaduli D."/>
            <person name="Navarro D."/>
            <person name="Favel A."/>
            <person name="Norest M."/>
            <person name="Lesage-Meessen L."/>
            <person name="Balint B."/>
            <person name="Merenyi Z."/>
            <person name="de Eugenio L."/>
            <person name="Morin E."/>
            <person name="Martinez A.T."/>
            <person name="Baldrian P."/>
            <person name="Stursova M."/>
            <person name="Martinez M.J."/>
            <person name="Novotny C."/>
            <person name="Magnuson J.K."/>
            <person name="Spatafora J.W."/>
            <person name="Maurice S."/>
            <person name="Pangilinan J."/>
            <person name="Andreopoulos W."/>
            <person name="LaButti K."/>
            <person name="Hundley H."/>
            <person name="Na H."/>
            <person name="Kuo A."/>
            <person name="Barry K."/>
            <person name="Lipzen A."/>
            <person name="Henrissat B."/>
            <person name="Riley R."/>
            <person name="Ahrendt S."/>
            <person name="Nagy L.G."/>
            <person name="Grigoriev I.V."/>
            <person name="Martin F."/>
            <person name="Rosso M.N."/>
        </authorList>
    </citation>
    <scope>NUCLEOTIDE SEQUENCE</scope>
    <source>
        <strain evidence="1">CBS 384.51</strain>
    </source>
</reference>